<dbReference type="Pfam" id="PF00026">
    <property type="entry name" value="Asp"/>
    <property type="match status" value="1"/>
</dbReference>
<dbReference type="CDD" id="cd05471">
    <property type="entry name" value="pepsin_like"/>
    <property type="match status" value="1"/>
</dbReference>
<evidence type="ECO:0000313" key="3">
    <source>
        <dbReference type="EMBL" id="KAF9987979.1"/>
    </source>
</evidence>
<dbReference type="InterPro" id="IPR034164">
    <property type="entry name" value="Pepsin-like_dom"/>
</dbReference>
<keyword evidence="3" id="KW-0378">Hydrolase</keyword>
<dbReference type="PANTHER" id="PTHR47966:SF51">
    <property type="entry name" value="BETA-SITE APP-CLEAVING ENZYME, ISOFORM A-RELATED"/>
    <property type="match status" value="1"/>
</dbReference>
<dbReference type="Gene3D" id="2.40.70.10">
    <property type="entry name" value="Acid Proteases"/>
    <property type="match status" value="1"/>
</dbReference>
<evidence type="ECO:0000256" key="1">
    <source>
        <dbReference type="ARBA" id="ARBA00007447"/>
    </source>
</evidence>
<comment type="similarity">
    <text evidence="1">Belongs to the peptidase A1 family.</text>
</comment>
<feature type="domain" description="Peptidase A1" evidence="2">
    <location>
        <begin position="1"/>
        <end position="245"/>
    </location>
</feature>
<name>A0A9P6MBP6_9FUNG</name>
<dbReference type="AlphaFoldDB" id="A0A9P6MBP6"/>
<dbReference type="OrthoDB" id="771136at2759"/>
<accession>A0A9P6MBP6</accession>
<dbReference type="EMBL" id="JAAAHW010003148">
    <property type="protein sequence ID" value="KAF9987979.1"/>
    <property type="molecule type" value="Genomic_DNA"/>
</dbReference>
<dbReference type="PANTHER" id="PTHR47966">
    <property type="entry name" value="BETA-SITE APP-CLEAVING ENZYME, ISOFORM A-RELATED"/>
    <property type="match status" value="1"/>
</dbReference>
<evidence type="ECO:0000313" key="4">
    <source>
        <dbReference type="Proteomes" id="UP000749646"/>
    </source>
</evidence>
<dbReference type="Proteomes" id="UP000749646">
    <property type="component" value="Unassembled WGS sequence"/>
</dbReference>
<dbReference type="InterPro" id="IPR001461">
    <property type="entry name" value="Aspartic_peptidase_A1"/>
</dbReference>
<dbReference type="InterPro" id="IPR033121">
    <property type="entry name" value="PEPTIDASE_A1"/>
</dbReference>
<dbReference type="InterPro" id="IPR021109">
    <property type="entry name" value="Peptidase_aspartic_dom_sf"/>
</dbReference>
<organism evidence="3 4">
    <name type="scientific">Modicella reniformis</name>
    <dbReference type="NCBI Taxonomy" id="1440133"/>
    <lineage>
        <taxon>Eukaryota</taxon>
        <taxon>Fungi</taxon>
        <taxon>Fungi incertae sedis</taxon>
        <taxon>Mucoromycota</taxon>
        <taxon>Mortierellomycotina</taxon>
        <taxon>Mortierellomycetes</taxon>
        <taxon>Mortierellales</taxon>
        <taxon>Mortierellaceae</taxon>
        <taxon>Modicella</taxon>
    </lineage>
</organism>
<dbReference type="GO" id="GO:0006508">
    <property type="term" value="P:proteolysis"/>
    <property type="evidence" value="ECO:0007669"/>
    <property type="project" value="UniProtKB-KW"/>
</dbReference>
<keyword evidence="4" id="KW-1185">Reference proteome</keyword>
<keyword evidence="3" id="KW-0645">Protease</keyword>
<proteinExistence type="inferred from homology"/>
<comment type="caution">
    <text evidence="3">The sequence shown here is derived from an EMBL/GenBank/DDBJ whole genome shotgun (WGS) entry which is preliminary data.</text>
</comment>
<evidence type="ECO:0000259" key="2">
    <source>
        <dbReference type="PROSITE" id="PS51767"/>
    </source>
</evidence>
<reference evidence="3" key="1">
    <citation type="journal article" date="2020" name="Fungal Divers.">
        <title>Resolving the Mortierellaceae phylogeny through synthesis of multi-gene phylogenetics and phylogenomics.</title>
        <authorList>
            <person name="Vandepol N."/>
            <person name="Liber J."/>
            <person name="Desiro A."/>
            <person name="Na H."/>
            <person name="Kennedy M."/>
            <person name="Barry K."/>
            <person name="Grigoriev I.V."/>
            <person name="Miller A.N."/>
            <person name="O'Donnell K."/>
            <person name="Stajich J.E."/>
            <person name="Bonito G."/>
        </authorList>
    </citation>
    <scope>NUCLEOTIDE SEQUENCE</scope>
    <source>
        <strain evidence="3">MES-2147</strain>
    </source>
</reference>
<dbReference type="SUPFAM" id="SSF50630">
    <property type="entry name" value="Acid proteases"/>
    <property type="match status" value="1"/>
</dbReference>
<dbReference type="GO" id="GO:0004190">
    <property type="term" value="F:aspartic-type endopeptidase activity"/>
    <property type="evidence" value="ECO:0007669"/>
    <property type="project" value="InterPro"/>
</dbReference>
<gene>
    <name evidence="3" type="primary">PEP2_1</name>
    <name evidence="3" type="ORF">BGZ65_000665</name>
</gene>
<sequence>MHLQEMSTPFPVRCHSLSYEPSKDNQTQDGQTHFRIPSLERRYGNDSHKDKHPADLLGVVGKDQLVFGHGLPNPIILPHQSFGQVVQERGTADVLRLALRDDRVEGIMGLGFDDTTTHTGRPFLWNLVDQGSLERVIFGVRLSNNELHVKSELTLGGLDPAHWIGWIQWHEVMKAPQQQAGSRLRSKSMGQWTIELTAFALRREAFEIDGPVVIDTGFPYIALTRYQAEMINAQIGGVESWQWDV</sequence>
<dbReference type="PROSITE" id="PS51767">
    <property type="entry name" value="PEPTIDASE_A1"/>
    <property type="match status" value="1"/>
</dbReference>
<protein>
    <submittedName>
        <fullName evidence="3">Vacuolar protease A</fullName>
    </submittedName>
</protein>